<keyword evidence="4" id="KW-0560">Oxidoreductase</keyword>
<organism evidence="8">
    <name type="scientific">Laccaria bicolor (strain S238N-H82 / ATCC MYA-4686)</name>
    <name type="common">Bicoloured deceiver</name>
    <name type="synonym">Laccaria laccata var. bicolor</name>
    <dbReference type="NCBI Taxonomy" id="486041"/>
    <lineage>
        <taxon>Eukaryota</taxon>
        <taxon>Fungi</taxon>
        <taxon>Dikarya</taxon>
        <taxon>Basidiomycota</taxon>
        <taxon>Agaricomycotina</taxon>
        <taxon>Agaricomycetes</taxon>
        <taxon>Agaricomycetidae</taxon>
        <taxon>Agaricales</taxon>
        <taxon>Agaricineae</taxon>
        <taxon>Hydnangiaceae</taxon>
        <taxon>Laccaria</taxon>
    </lineage>
</organism>
<dbReference type="OrthoDB" id="3200752at2759"/>
<keyword evidence="2" id="KW-0479">Metal-binding</keyword>
<keyword evidence="5" id="KW-0408">Iron</keyword>
<dbReference type="RefSeq" id="XP_001890214.1">
    <property type="nucleotide sequence ID" value="XM_001890179.1"/>
</dbReference>
<accession>B0E1Z0</accession>
<dbReference type="Pfam" id="PF12851">
    <property type="entry name" value="Tet_JBP"/>
    <property type="match status" value="1"/>
</dbReference>
<name>B0E1Z0_LACBS</name>
<evidence type="ECO:0000256" key="3">
    <source>
        <dbReference type="ARBA" id="ARBA00022964"/>
    </source>
</evidence>
<evidence type="ECO:0000256" key="5">
    <source>
        <dbReference type="ARBA" id="ARBA00023004"/>
    </source>
</evidence>
<dbReference type="Gene3D" id="3.60.130.30">
    <property type="match status" value="1"/>
</dbReference>
<evidence type="ECO:0000256" key="4">
    <source>
        <dbReference type="ARBA" id="ARBA00023002"/>
    </source>
</evidence>
<dbReference type="HOGENOM" id="CLU_039070_0_1_1"/>
<feature type="domain" description="2OGFeDO JBP1/TET oxygenase" evidence="6">
    <location>
        <begin position="262"/>
        <end position="398"/>
    </location>
</feature>
<keyword evidence="8" id="KW-1185">Reference proteome</keyword>
<evidence type="ECO:0000259" key="6">
    <source>
        <dbReference type="Pfam" id="PF12851"/>
    </source>
</evidence>
<dbReference type="EMBL" id="DS547172">
    <property type="protein sequence ID" value="EDQ99151.1"/>
    <property type="molecule type" value="Genomic_DNA"/>
</dbReference>
<sequence>MGWFGICLTSFQEHARYVTMAAGCTISNPVQLQIWKFLKILESALRIDDKATTNWRNHKMHYRPAEQCQQLKPGTSSEFKLEVSAQMKRGAVGAQWSLEMQESSALIGAILSIIHPQLYEQGMEALRRLETENGFVDDEEELYTALKHWTPPFSALYPPIYSPIVHKSSPFVVTDMHNNGLVWYLPDILSGACQLQIWKFLKILESALRIDDKATTNWRNHKMHYRPAEQCQQLKPGTSSEFKLEVSAQMKRGAVGAQWSLEMQESSALIGAILSIIHPQLYEQGMEALRRLETENGFVDDEEELYTALKHWTPPFSALSVISNRSTPVHRDTKGRNEWIDVLVPLGEKDSTGIMDFPGLGISIKYNPSTIVGVAGKVISHGAVFEGGERGCISYYMRNKVHERLGVPAGTWMNTTPLHSNFAVVASAPAPPARGGHRRRLVFWLLFVFRLLFKPVHQNLNGLYVVSELVLFHATTKKEVLDPHLCAMNLCCCCGRMHWQNWNASLIVLDFHVGFTVWLNSRRYQ</sequence>
<protein>
    <submittedName>
        <fullName evidence="7">Predicted protein</fullName>
    </submittedName>
</protein>
<dbReference type="AlphaFoldDB" id="B0E1Z0"/>
<dbReference type="InParanoid" id="B0E1Z0"/>
<evidence type="ECO:0000313" key="8">
    <source>
        <dbReference type="Proteomes" id="UP000001194"/>
    </source>
</evidence>
<dbReference type="GO" id="GO:0051213">
    <property type="term" value="F:dioxygenase activity"/>
    <property type="evidence" value="ECO:0007669"/>
    <property type="project" value="UniProtKB-KW"/>
</dbReference>
<dbReference type="STRING" id="486041.B0E1Z0"/>
<evidence type="ECO:0000256" key="1">
    <source>
        <dbReference type="ARBA" id="ARBA00001954"/>
    </source>
</evidence>
<dbReference type="InterPro" id="IPR024779">
    <property type="entry name" value="2OGFeDO_JBP1/TET_oxygenase_dom"/>
</dbReference>
<dbReference type="KEGG" id="lbc:LACBIDRAFT_335309"/>
<dbReference type="Proteomes" id="UP000001194">
    <property type="component" value="Unassembled WGS sequence"/>
</dbReference>
<keyword evidence="3" id="KW-0223">Dioxygenase</keyword>
<evidence type="ECO:0000313" key="7">
    <source>
        <dbReference type="EMBL" id="EDQ99151.1"/>
    </source>
</evidence>
<reference evidence="7 8" key="1">
    <citation type="journal article" date="2008" name="Nature">
        <title>The genome of Laccaria bicolor provides insights into mycorrhizal symbiosis.</title>
        <authorList>
            <person name="Martin F."/>
            <person name="Aerts A."/>
            <person name="Ahren D."/>
            <person name="Brun A."/>
            <person name="Danchin E.G.J."/>
            <person name="Duchaussoy F."/>
            <person name="Gibon J."/>
            <person name="Kohler A."/>
            <person name="Lindquist E."/>
            <person name="Pereda V."/>
            <person name="Salamov A."/>
            <person name="Shapiro H.J."/>
            <person name="Wuyts J."/>
            <person name="Blaudez D."/>
            <person name="Buee M."/>
            <person name="Brokstein P."/>
            <person name="Canbaeck B."/>
            <person name="Cohen D."/>
            <person name="Courty P.E."/>
            <person name="Coutinho P.M."/>
            <person name="Delaruelle C."/>
            <person name="Detter J.C."/>
            <person name="Deveau A."/>
            <person name="DiFazio S."/>
            <person name="Duplessis S."/>
            <person name="Fraissinet-Tachet L."/>
            <person name="Lucic E."/>
            <person name="Frey-Klett P."/>
            <person name="Fourrey C."/>
            <person name="Feussner I."/>
            <person name="Gay G."/>
            <person name="Grimwood J."/>
            <person name="Hoegger P.J."/>
            <person name="Jain P."/>
            <person name="Kilaru S."/>
            <person name="Labbe J."/>
            <person name="Lin Y.C."/>
            <person name="Legue V."/>
            <person name="Le Tacon F."/>
            <person name="Marmeisse R."/>
            <person name="Melayah D."/>
            <person name="Montanini B."/>
            <person name="Muratet M."/>
            <person name="Nehls U."/>
            <person name="Niculita-Hirzel H."/>
            <person name="Oudot-Le Secq M.P."/>
            <person name="Peter M."/>
            <person name="Quesneville H."/>
            <person name="Rajashekar B."/>
            <person name="Reich M."/>
            <person name="Rouhier N."/>
            <person name="Schmutz J."/>
            <person name="Yin T."/>
            <person name="Chalot M."/>
            <person name="Henrissat B."/>
            <person name="Kuees U."/>
            <person name="Lucas S."/>
            <person name="Van de Peer Y."/>
            <person name="Podila G.K."/>
            <person name="Polle A."/>
            <person name="Pukkila P.J."/>
            <person name="Richardson P.M."/>
            <person name="Rouze P."/>
            <person name="Sanders I.R."/>
            <person name="Stajich J.E."/>
            <person name="Tunlid A."/>
            <person name="Tuskan G."/>
            <person name="Grigoriev I.V."/>
        </authorList>
    </citation>
    <scope>NUCLEOTIDE SEQUENCE [LARGE SCALE GENOMIC DNA]</scope>
    <source>
        <strain evidence="8">S238N-H82 / ATCC MYA-4686</strain>
    </source>
</reference>
<dbReference type="GeneID" id="6085847"/>
<comment type="cofactor">
    <cofactor evidence="1">
        <name>Fe(2+)</name>
        <dbReference type="ChEBI" id="CHEBI:29033"/>
    </cofactor>
</comment>
<gene>
    <name evidence="7" type="ORF">LACBIDRAFT_335309</name>
</gene>
<proteinExistence type="predicted"/>
<evidence type="ECO:0000256" key="2">
    <source>
        <dbReference type="ARBA" id="ARBA00022723"/>
    </source>
</evidence>
<dbReference type="GO" id="GO:0046872">
    <property type="term" value="F:metal ion binding"/>
    <property type="evidence" value="ECO:0007669"/>
    <property type="project" value="UniProtKB-KW"/>
</dbReference>